<protein>
    <submittedName>
        <fullName evidence="3">Tripartite tricarboxylate transporter TctB family protein</fullName>
    </submittedName>
</protein>
<gene>
    <name evidence="3" type="ORF">H8R02_11040</name>
</gene>
<dbReference type="EMBL" id="JACORU010000003">
    <property type="protein sequence ID" value="MBC5764990.1"/>
    <property type="molecule type" value="Genomic_DNA"/>
</dbReference>
<feature type="transmembrane region" description="Helical" evidence="1">
    <location>
        <begin position="150"/>
        <end position="169"/>
    </location>
</feature>
<feature type="domain" description="DUF1468" evidence="2">
    <location>
        <begin position="21"/>
        <end position="178"/>
    </location>
</feature>
<evidence type="ECO:0000259" key="2">
    <source>
        <dbReference type="Pfam" id="PF07331"/>
    </source>
</evidence>
<dbReference type="InterPro" id="IPR009936">
    <property type="entry name" value="DUF1468"/>
</dbReference>
<reference evidence="3" key="1">
    <citation type="submission" date="2020-08" db="EMBL/GenBank/DDBJ databases">
        <title>Ramlibacter sp. GTP1 16S ribosomal RNA gene genome sequencing and assembly.</title>
        <authorList>
            <person name="Kang M."/>
        </authorList>
    </citation>
    <scope>NUCLEOTIDE SEQUENCE</scope>
    <source>
        <strain evidence="3">GTP1</strain>
    </source>
</reference>
<feature type="transmembrane region" description="Helical" evidence="1">
    <location>
        <begin position="58"/>
        <end position="75"/>
    </location>
</feature>
<keyword evidence="4" id="KW-1185">Reference proteome</keyword>
<sequence>MQQHEGDEAEDITPRSDLWQGLGWVVFGVAVLVASVSMDRLQSQNINPYTVPGLLPGMLGIAMILLGGVLAVRSWRRGALAHPREPFTEHQREVRKRVWTVIALCVVYSVVLVGRGLPFWLASAIFITGSILILQRMDRDPEARRLTPRVIGKAVLIGVLAAVITQVAFQDLFLVRLP</sequence>
<keyword evidence="1" id="KW-0812">Transmembrane</keyword>
<feature type="transmembrane region" description="Helical" evidence="1">
    <location>
        <begin position="119"/>
        <end position="138"/>
    </location>
</feature>
<dbReference type="Pfam" id="PF07331">
    <property type="entry name" value="TctB"/>
    <property type="match status" value="1"/>
</dbReference>
<comment type="caution">
    <text evidence="3">The sequence shown here is derived from an EMBL/GenBank/DDBJ whole genome shotgun (WGS) entry which is preliminary data.</text>
</comment>
<evidence type="ECO:0000313" key="3">
    <source>
        <dbReference type="EMBL" id="MBC5764990.1"/>
    </source>
</evidence>
<name>A0A923S249_9BURK</name>
<dbReference type="RefSeq" id="WP_187081446.1">
    <property type="nucleotide sequence ID" value="NZ_JACORU010000003.1"/>
</dbReference>
<feature type="transmembrane region" description="Helical" evidence="1">
    <location>
        <begin position="21"/>
        <end position="38"/>
    </location>
</feature>
<organism evidence="3 4">
    <name type="scientific">Ramlibacter albus</name>
    <dbReference type="NCBI Taxonomy" id="2079448"/>
    <lineage>
        <taxon>Bacteria</taxon>
        <taxon>Pseudomonadati</taxon>
        <taxon>Pseudomonadota</taxon>
        <taxon>Betaproteobacteria</taxon>
        <taxon>Burkholderiales</taxon>
        <taxon>Comamonadaceae</taxon>
        <taxon>Ramlibacter</taxon>
    </lineage>
</organism>
<evidence type="ECO:0000313" key="4">
    <source>
        <dbReference type="Proteomes" id="UP000596827"/>
    </source>
</evidence>
<keyword evidence="1" id="KW-0472">Membrane</keyword>
<accession>A0A923S249</accession>
<dbReference type="AlphaFoldDB" id="A0A923S249"/>
<proteinExistence type="predicted"/>
<feature type="transmembrane region" description="Helical" evidence="1">
    <location>
        <begin position="96"/>
        <end position="113"/>
    </location>
</feature>
<evidence type="ECO:0000256" key="1">
    <source>
        <dbReference type="SAM" id="Phobius"/>
    </source>
</evidence>
<dbReference type="Proteomes" id="UP000596827">
    <property type="component" value="Unassembled WGS sequence"/>
</dbReference>
<keyword evidence="1" id="KW-1133">Transmembrane helix</keyword>